<proteinExistence type="predicted"/>
<evidence type="ECO:0000313" key="1">
    <source>
        <dbReference type="EnsemblMetazoa" id="AMAM014255-PA"/>
    </source>
</evidence>
<protein>
    <submittedName>
        <fullName evidence="1">Uncharacterized protein</fullName>
    </submittedName>
</protein>
<reference evidence="2" key="1">
    <citation type="submission" date="2013-09" db="EMBL/GenBank/DDBJ databases">
        <title>The Genome Sequence of Anopheles maculatus species B.</title>
        <authorList>
            <consortium name="The Broad Institute Genomics Platform"/>
            <person name="Neafsey D.E."/>
            <person name="Besansky N."/>
            <person name="Howell P."/>
            <person name="Walton C."/>
            <person name="Young S.K."/>
            <person name="Zeng Q."/>
            <person name="Gargeya S."/>
            <person name="Fitzgerald M."/>
            <person name="Haas B."/>
            <person name="Abouelleil A."/>
            <person name="Allen A.W."/>
            <person name="Alvarado L."/>
            <person name="Arachchi H.M."/>
            <person name="Berlin A.M."/>
            <person name="Chapman S.B."/>
            <person name="Gainer-Dewar J."/>
            <person name="Goldberg J."/>
            <person name="Griggs A."/>
            <person name="Gujja S."/>
            <person name="Hansen M."/>
            <person name="Howarth C."/>
            <person name="Imamovic A."/>
            <person name="Ireland A."/>
            <person name="Larimer J."/>
            <person name="McCowan C."/>
            <person name="Murphy C."/>
            <person name="Pearson M."/>
            <person name="Poon T.W."/>
            <person name="Priest M."/>
            <person name="Roberts A."/>
            <person name="Saif S."/>
            <person name="Shea T."/>
            <person name="Sisk P."/>
            <person name="Sykes S."/>
            <person name="Wortman J."/>
            <person name="Nusbaum C."/>
            <person name="Birren B."/>
        </authorList>
    </citation>
    <scope>NUCLEOTIDE SEQUENCE [LARGE SCALE GENOMIC DNA]</scope>
    <source>
        <strain evidence="2">maculatus3</strain>
    </source>
</reference>
<dbReference type="AlphaFoldDB" id="A0A182SVG8"/>
<organism evidence="1 2">
    <name type="scientific">Anopheles maculatus</name>
    <dbReference type="NCBI Taxonomy" id="74869"/>
    <lineage>
        <taxon>Eukaryota</taxon>
        <taxon>Metazoa</taxon>
        <taxon>Ecdysozoa</taxon>
        <taxon>Arthropoda</taxon>
        <taxon>Hexapoda</taxon>
        <taxon>Insecta</taxon>
        <taxon>Pterygota</taxon>
        <taxon>Neoptera</taxon>
        <taxon>Endopterygota</taxon>
        <taxon>Diptera</taxon>
        <taxon>Nematocera</taxon>
        <taxon>Culicoidea</taxon>
        <taxon>Culicidae</taxon>
        <taxon>Anophelinae</taxon>
        <taxon>Anopheles</taxon>
        <taxon>Anopheles maculatus group</taxon>
    </lineage>
</organism>
<reference evidence="1" key="2">
    <citation type="submission" date="2020-05" db="UniProtKB">
        <authorList>
            <consortium name="EnsemblMetazoa"/>
        </authorList>
    </citation>
    <scope>IDENTIFICATION</scope>
    <source>
        <strain evidence="1">maculatus3</strain>
    </source>
</reference>
<accession>A0A182SVG8</accession>
<dbReference type="EnsemblMetazoa" id="AMAM014255-RA">
    <property type="protein sequence ID" value="AMAM014255-PA"/>
    <property type="gene ID" value="AMAM014255"/>
</dbReference>
<evidence type="ECO:0000313" key="2">
    <source>
        <dbReference type="Proteomes" id="UP000075901"/>
    </source>
</evidence>
<name>A0A182SVG8_9DIPT</name>
<keyword evidence="2" id="KW-1185">Reference proteome</keyword>
<dbReference type="VEuPathDB" id="VectorBase:AMAM014255"/>
<dbReference type="Proteomes" id="UP000075901">
    <property type="component" value="Unassembled WGS sequence"/>
</dbReference>
<sequence>WRWFLPSNLQRRRNDRGECDDRCFFAFFQPFDAARYCGSAGGRKCNPFVRSCGCVRCAVFINCGGIMLAKFYHSKNIGFLKKCGKTGSGGGVLVVILVFRFMSLLPLEPNEDTWSSLL</sequence>